<dbReference type="InterPro" id="IPR051912">
    <property type="entry name" value="Alkylbase_DNA_Glycosylase/TA"/>
</dbReference>
<dbReference type="PANTHER" id="PTHR43003">
    <property type="entry name" value="DNA-3-METHYLADENINE GLYCOSYLASE"/>
    <property type="match status" value="1"/>
</dbReference>
<dbReference type="FunFam" id="1.10.340.30:FF:000004">
    <property type="entry name" value="DNA-3-methyladenine glycosylase II"/>
    <property type="match status" value="1"/>
</dbReference>
<feature type="compositionally biased region" description="Basic residues" evidence="4">
    <location>
        <begin position="65"/>
        <end position="77"/>
    </location>
</feature>
<keyword evidence="2" id="KW-0227">DNA damage</keyword>
<proteinExistence type="inferred from homology"/>
<evidence type="ECO:0000313" key="6">
    <source>
        <dbReference type="EMBL" id="KAF2235161.1"/>
    </source>
</evidence>
<dbReference type="PANTHER" id="PTHR43003:SF5">
    <property type="entry name" value="DNA-3-METHYLADENINE GLYCOSYLASE"/>
    <property type="match status" value="1"/>
</dbReference>
<protein>
    <submittedName>
        <fullName evidence="6">DNA glycosylase</fullName>
    </submittedName>
</protein>
<dbReference type="GO" id="GO:0032131">
    <property type="term" value="F:alkylated DNA binding"/>
    <property type="evidence" value="ECO:0007669"/>
    <property type="project" value="TreeGrafter"/>
</dbReference>
<evidence type="ECO:0000256" key="4">
    <source>
        <dbReference type="SAM" id="MobiDB-lite"/>
    </source>
</evidence>
<evidence type="ECO:0000256" key="1">
    <source>
        <dbReference type="ARBA" id="ARBA00010817"/>
    </source>
</evidence>
<dbReference type="InterPro" id="IPR003265">
    <property type="entry name" value="HhH-GPD_domain"/>
</dbReference>
<accession>A0A6A6HBE2</accession>
<feature type="domain" description="HhH-GPD" evidence="5">
    <location>
        <begin position="262"/>
        <end position="445"/>
    </location>
</feature>
<dbReference type="InterPro" id="IPR011257">
    <property type="entry name" value="DNA_glycosylase"/>
</dbReference>
<gene>
    <name evidence="6" type="ORF">EV356DRAFT_523351</name>
</gene>
<feature type="compositionally biased region" description="Low complexity" evidence="4">
    <location>
        <begin position="90"/>
        <end position="104"/>
    </location>
</feature>
<feature type="compositionally biased region" description="Polar residues" evidence="4">
    <location>
        <begin position="188"/>
        <end position="200"/>
    </location>
</feature>
<reference evidence="6" key="1">
    <citation type="journal article" date="2020" name="Stud. Mycol.">
        <title>101 Dothideomycetes genomes: a test case for predicting lifestyles and emergence of pathogens.</title>
        <authorList>
            <person name="Haridas S."/>
            <person name="Albert R."/>
            <person name="Binder M."/>
            <person name="Bloem J."/>
            <person name="Labutti K."/>
            <person name="Salamov A."/>
            <person name="Andreopoulos B."/>
            <person name="Baker S."/>
            <person name="Barry K."/>
            <person name="Bills G."/>
            <person name="Bluhm B."/>
            <person name="Cannon C."/>
            <person name="Castanera R."/>
            <person name="Culley D."/>
            <person name="Daum C."/>
            <person name="Ezra D."/>
            <person name="Gonzalez J."/>
            <person name="Henrissat B."/>
            <person name="Kuo A."/>
            <person name="Liang C."/>
            <person name="Lipzen A."/>
            <person name="Lutzoni F."/>
            <person name="Magnuson J."/>
            <person name="Mondo S."/>
            <person name="Nolan M."/>
            <person name="Ohm R."/>
            <person name="Pangilinan J."/>
            <person name="Park H.-J."/>
            <person name="Ramirez L."/>
            <person name="Alfaro M."/>
            <person name="Sun H."/>
            <person name="Tritt A."/>
            <person name="Yoshinaga Y."/>
            <person name="Zwiers L.-H."/>
            <person name="Turgeon B."/>
            <person name="Goodwin S."/>
            <person name="Spatafora J."/>
            <person name="Crous P."/>
            <person name="Grigoriev I."/>
        </authorList>
    </citation>
    <scope>NUCLEOTIDE SEQUENCE</scope>
    <source>
        <strain evidence="6">Tuck. ex Michener</strain>
    </source>
</reference>
<sequence length="454" mass="49385">MPHKSSKFAVRLYTVASVDQVSKALYRRFKLPIPATTVAAAYRCFFRSNIRIPKFNGTESITVKTKKVIKQPSKGKKSKSDQDAMPPPSTTQTTTTESNPTEAPRTPRKRRKIQEPSSASPAQPPHFTPTPSAVHLMTSTTPVRASYSTGDIDDVTPPPLSPRPVEPHLTNAPLATPGGSHVLAYPTDPSSAELTSSQQAGLEGLPAPTGTTATLLQEACAHLLKADPRLRRVVEKYQCRIFAPEGLAEEVDPFRSLASGIMAQQVSGAAARSIKNKFIALFNPPPPTAGGDTSPHHFASPTFPSPAAVGAADIPFLRTAGLSQRKAEYIQGLAQRFESGELSAQMLVRASDEEVLEKLTAVRGLGQWSVEMFMCFGLKRMDVFSTGDLGVQRGMAAYLGRDVGKLKAKGGGKWKYLSEKEMLEHSAKFAPYRSLFMWYMWRIESVNTDAIENA</sequence>
<feature type="compositionally biased region" description="Polar residues" evidence="4">
    <location>
        <begin position="137"/>
        <end position="149"/>
    </location>
</feature>
<dbReference type="EMBL" id="ML991793">
    <property type="protein sequence ID" value="KAF2235161.1"/>
    <property type="molecule type" value="Genomic_DNA"/>
</dbReference>
<evidence type="ECO:0000256" key="2">
    <source>
        <dbReference type="ARBA" id="ARBA00022763"/>
    </source>
</evidence>
<dbReference type="CDD" id="cd00056">
    <property type="entry name" value="ENDO3c"/>
    <property type="match status" value="1"/>
</dbReference>
<comment type="similarity">
    <text evidence="1">Belongs to the alkylbase DNA glycosidase AlkA family.</text>
</comment>
<organism evidence="6 7">
    <name type="scientific">Viridothelium virens</name>
    <name type="common">Speckled blister lichen</name>
    <name type="synonym">Trypethelium virens</name>
    <dbReference type="NCBI Taxonomy" id="1048519"/>
    <lineage>
        <taxon>Eukaryota</taxon>
        <taxon>Fungi</taxon>
        <taxon>Dikarya</taxon>
        <taxon>Ascomycota</taxon>
        <taxon>Pezizomycotina</taxon>
        <taxon>Dothideomycetes</taxon>
        <taxon>Dothideomycetes incertae sedis</taxon>
        <taxon>Trypetheliales</taxon>
        <taxon>Trypetheliaceae</taxon>
        <taxon>Viridothelium</taxon>
    </lineage>
</organism>
<dbReference type="GO" id="GO:0006285">
    <property type="term" value="P:base-excision repair, AP site formation"/>
    <property type="evidence" value="ECO:0007669"/>
    <property type="project" value="TreeGrafter"/>
</dbReference>
<dbReference type="OrthoDB" id="415889at2759"/>
<evidence type="ECO:0000313" key="7">
    <source>
        <dbReference type="Proteomes" id="UP000800092"/>
    </source>
</evidence>
<dbReference type="SUPFAM" id="SSF48150">
    <property type="entry name" value="DNA-glycosylase"/>
    <property type="match status" value="1"/>
</dbReference>
<dbReference type="Gene3D" id="1.10.1670.40">
    <property type="match status" value="1"/>
</dbReference>
<dbReference type="GO" id="GO:0032993">
    <property type="term" value="C:protein-DNA complex"/>
    <property type="evidence" value="ECO:0007669"/>
    <property type="project" value="TreeGrafter"/>
</dbReference>
<dbReference type="Proteomes" id="UP000800092">
    <property type="component" value="Unassembled WGS sequence"/>
</dbReference>
<dbReference type="GO" id="GO:0043916">
    <property type="term" value="F:DNA-7-methylguanine glycosylase activity"/>
    <property type="evidence" value="ECO:0007669"/>
    <property type="project" value="TreeGrafter"/>
</dbReference>
<dbReference type="GO" id="GO:0008725">
    <property type="term" value="F:DNA-3-methyladenine glycosylase activity"/>
    <property type="evidence" value="ECO:0007669"/>
    <property type="project" value="TreeGrafter"/>
</dbReference>
<dbReference type="Pfam" id="PF00730">
    <property type="entry name" value="HhH-GPD"/>
    <property type="match status" value="1"/>
</dbReference>
<dbReference type="Gene3D" id="1.10.340.30">
    <property type="entry name" value="Hypothetical protein, domain 2"/>
    <property type="match status" value="1"/>
</dbReference>
<name>A0A6A6HBE2_VIRVR</name>
<feature type="region of interest" description="Disordered" evidence="4">
    <location>
        <begin position="65"/>
        <end position="209"/>
    </location>
</feature>
<dbReference type="GO" id="GO:0006307">
    <property type="term" value="P:DNA alkylation repair"/>
    <property type="evidence" value="ECO:0007669"/>
    <property type="project" value="TreeGrafter"/>
</dbReference>
<keyword evidence="7" id="KW-1185">Reference proteome</keyword>
<dbReference type="SMART" id="SM00478">
    <property type="entry name" value="ENDO3c"/>
    <property type="match status" value="1"/>
</dbReference>
<dbReference type="GO" id="GO:0005634">
    <property type="term" value="C:nucleus"/>
    <property type="evidence" value="ECO:0007669"/>
    <property type="project" value="TreeGrafter"/>
</dbReference>
<dbReference type="AlphaFoldDB" id="A0A6A6HBE2"/>
<keyword evidence="3" id="KW-0234">DNA repair</keyword>
<evidence type="ECO:0000256" key="3">
    <source>
        <dbReference type="ARBA" id="ARBA00023204"/>
    </source>
</evidence>
<evidence type="ECO:0000259" key="5">
    <source>
        <dbReference type="SMART" id="SM00478"/>
    </source>
</evidence>